<proteinExistence type="inferred from homology"/>
<evidence type="ECO:0000259" key="9">
    <source>
        <dbReference type="SMART" id="SM00359"/>
    </source>
</evidence>
<comment type="pathway">
    <text evidence="8">Amino-acid biosynthesis; L-proline biosynthesis; L-glutamate 5-semialdehyde from L-glutamate: step 1/2.</text>
</comment>
<evidence type="ECO:0000256" key="7">
    <source>
        <dbReference type="ARBA" id="ARBA00022840"/>
    </source>
</evidence>
<dbReference type="NCBIfam" id="TIGR01027">
    <property type="entry name" value="proB"/>
    <property type="match status" value="1"/>
</dbReference>
<evidence type="ECO:0000256" key="6">
    <source>
        <dbReference type="ARBA" id="ARBA00022777"/>
    </source>
</evidence>
<dbReference type="InterPro" id="IPR015947">
    <property type="entry name" value="PUA-like_sf"/>
</dbReference>
<protein>
    <recommendedName>
        <fullName evidence="8">Glutamate 5-kinase</fullName>
        <ecNumber evidence="8">2.7.2.11</ecNumber>
    </recommendedName>
    <alternativeName>
        <fullName evidence="8">Gamma-glutamyl kinase</fullName>
        <shortName evidence="8">GK</shortName>
    </alternativeName>
</protein>
<sequence length="395" mass="41721">MTSPIVDRSQLPNAGRVVVKIGSSSLTRADGRLNVPALRKLVDVLAEQSLAGKQVVLVSSGAIAAGFMPLGYDVRPSDVAGAQAAAAVGQSVLMAQYTDAFSAYEITVGQVLMTAADTLRRDRYQHVAQAFERLLELGAVPVVNENDALATSELRFGDNDRLAALVAQLVQADALILLTDVNGLYDAPPKQPGARRIATVERMDDVAGVEVTGRGSAFGTGGMVTKLQSAEMATTTGIPVMLTSAPNVRAAFEGMDVGTWFVPTSGRSRRRKVWLEHAAQMYGRLVVDAGAERALRDRGASLLAAGIRSVHGEFAAGDPVEIVNEAGEAIAHGISNFDSSELPQMLGRSTDEMRASLGDDFVRSVVHRDELTLVSPTVTDIVTGRVTESGIPVLD</sequence>
<dbReference type="InterPro" id="IPR036974">
    <property type="entry name" value="PUA_sf"/>
</dbReference>
<dbReference type="InterPro" id="IPR001048">
    <property type="entry name" value="Asp/Glu/Uridylate_kinase"/>
</dbReference>
<dbReference type="InterPro" id="IPR005715">
    <property type="entry name" value="Glu_5kinase/COase_Synthase"/>
</dbReference>
<dbReference type="Pfam" id="PF01472">
    <property type="entry name" value="PUA"/>
    <property type="match status" value="1"/>
</dbReference>
<feature type="binding site" evidence="8">
    <location>
        <position position="60"/>
    </location>
    <ligand>
        <name>substrate</name>
    </ligand>
</feature>
<dbReference type="InterPro" id="IPR002478">
    <property type="entry name" value="PUA"/>
</dbReference>
<dbReference type="Pfam" id="PF00696">
    <property type="entry name" value="AA_kinase"/>
    <property type="match status" value="1"/>
</dbReference>
<dbReference type="InterPro" id="IPR036393">
    <property type="entry name" value="AceGlu_kinase-like_sf"/>
</dbReference>
<dbReference type="PROSITE" id="PS50890">
    <property type="entry name" value="PUA"/>
    <property type="match status" value="1"/>
</dbReference>
<dbReference type="InterPro" id="IPR011529">
    <property type="entry name" value="Glu_5kinase"/>
</dbReference>
<evidence type="ECO:0000256" key="2">
    <source>
        <dbReference type="ARBA" id="ARBA00022605"/>
    </source>
</evidence>
<evidence type="ECO:0000256" key="1">
    <source>
        <dbReference type="ARBA" id="ARBA00022490"/>
    </source>
</evidence>
<dbReference type="CDD" id="cd04242">
    <property type="entry name" value="AAK_G5K_ProB"/>
    <property type="match status" value="1"/>
</dbReference>
<evidence type="ECO:0000256" key="4">
    <source>
        <dbReference type="ARBA" id="ARBA00022679"/>
    </source>
</evidence>
<dbReference type="Gene3D" id="3.40.1160.10">
    <property type="entry name" value="Acetylglutamate kinase-like"/>
    <property type="match status" value="1"/>
</dbReference>
<dbReference type="InterPro" id="IPR041739">
    <property type="entry name" value="G5K_ProB"/>
</dbReference>
<dbReference type="SUPFAM" id="SSF53633">
    <property type="entry name" value="Carbamate kinase-like"/>
    <property type="match status" value="1"/>
</dbReference>
<feature type="binding site" evidence="8">
    <location>
        <position position="20"/>
    </location>
    <ligand>
        <name>ATP</name>
        <dbReference type="ChEBI" id="CHEBI:30616"/>
    </ligand>
</feature>
<dbReference type="SUPFAM" id="SSF88697">
    <property type="entry name" value="PUA domain-like"/>
    <property type="match status" value="1"/>
</dbReference>
<keyword evidence="1 8" id="KW-0963">Cytoplasm</keyword>
<keyword evidence="5 8" id="KW-0547">Nucleotide-binding</keyword>
<comment type="similarity">
    <text evidence="8">Belongs to the glutamate 5-kinase family.</text>
</comment>
<dbReference type="InterPro" id="IPR001057">
    <property type="entry name" value="Glu/AcGlu_kinase"/>
</dbReference>
<dbReference type="InterPro" id="IPR019797">
    <property type="entry name" value="Glutamate_5-kinase_CS"/>
</dbReference>
<feature type="binding site" evidence="8">
    <location>
        <begin position="220"/>
        <end position="226"/>
    </location>
    <ligand>
        <name>ATP</name>
        <dbReference type="ChEBI" id="CHEBI:30616"/>
    </ligand>
</feature>
<gene>
    <name evidence="8 10" type="primary">proB</name>
    <name evidence="10" type="ORF">M3M28_05965</name>
</gene>
<dbReference type="EC" id="2.7.2.11" evidence="8"/>
<dbReference type="Gene3D" id="2.30.130.10">
    <property type="entry name" value="PUA domain"/>
    <property type="match status" value="1"/>
</dbReference>
<keyword evidence="7 8" id="KW-0067">ATP-binding</keyword>
<dbReference type="HAMAP" id="MF_00456">
    <property type="entry name" value="ProB"/>
    <property type="match status" value="1"/>
</dbReference>
<evidence type="ECO:0000256" key="3">
    <source>
        <dbReference type="ARBA" id="ARBA00022650"/>
    </source>
</evidence>
<comment type="catalytic activity">
    <reaction evidence="8">
        <text>L-glutamate + ATP = L-glutamyl 5-phosphate + ADP</text>
        <dbReference type="Rhea" id="RHEA:14877"/>
        <dbReference type="ChEBI" id="CHEBI:29985"/>
        <dbReference type="ChEBI" id="CHEBI:30616"/>
        <dbReference type="ChEBI" id="CHEBI:58274"/>
        <dbReference type="ChEBI" id="CHEBI:456216"/>
        <dbReference type="EC" id="2.7.2.11"/>
    </reaction>
</comment>
<dbReference type="PANTHER" id="PTHR43654">
    <property type="entry name" value="GLUTAMATE 5-KINASE"/>
    <property type="match status" value="1"/>
</dbReference>
<dbReference type="EMBL" id="CP097160">
    <property type="protein sequence ID" value="UQN15990.1"/>
    <property type="molecule type" value="Genomic_DNA"/>
</dbReference>
<evidence type="ECO:0000256" key="5">
    <source>
        <dbReference type="ARBA" id="ARBA00022741"/>
    </source>
</evidence>
<dbReference type="SMART" id="SM00359">
    <property type="entry name" value="PUA"/>
    <property type="match status" value="1"/>
</dbReference>
<feature type="domain" description="PUA" evidence="9">
    <location>
        <begin position="283"/>
        <end position="362"/>
    </location>
</feature>
<organism evidence="10">
    <name type="scientific">Gulosibacter sediminis</name>
    <dbReference type="NCBI Taxonomy" id="1729695"/>
    <lineage>
        <taxon>Bacteria</taxon>
        <taxon>Bacillati</taxon>
        <taxon>Actinomycetota</taxon>
        <taxon>Actinomycetes</taxon>
        <taxon>Micrococcales</taxon>
        <taxon>Microbacteriaceae</taxon>
        <taxon>Gulosibacter</taxon>
    </lineage>
</organism>
<keyword evidence="4 8" id="KW-0808">Transferase</keyword>
<comment type="subcellular location">
    <subcellularLocation>
        <location evidence="8">Cytoplasm</location>
    </subcellularLocation>
</comment>
<dbReference type="PRINTS" id="PR00474">
    <property type="entry name" value="GLU5KINASE"/>
</dbReference>
<feature type="binding site" evidence="8">
    <location>
        <begin position="179"/>
        <end position="180"/>
    </location>
    <ligand>
        <name>ATP</name>
        <dbReference type="ChEBI" id="CHEBI:30616"/>
    </ligand>
</feature>
<keyword evidence="3 8" id="KW-0641">Proline biosynthesis</keyword>
<dbReference type="GO" id="GO:0004349">
    <property type="term" value="F:glutamate 5-kinase activity"/>
    <property type="evidence" value="ECO:0007669"/>
    <property type="project" value="UniProtKB-EC"/>
</dbReference>
<feature type="binding site" evidence="8">
    <location>
        <position position="159"/>
    </location>
    <ligand>
        <name>substrate</name>
    </ligand>
</feature>
<evidence type="ECO:0000313" key="10">
    <source>
        <dbReference type="EMBL" id="UQN15990.1"/>
    </source>
</evidence>
<keyword evidence="2 8" id="KW-0028">Amino-acid biosynthesis</keyword>
<feature type="binding site" evidence="8">
    <location>
        <position position="147"/>
    </location>
    <ligand>
        <name>substrate</name>
    </ligand>
</feature>
<reference evidence="10" key="1">
    <citation type="submission" date="2022-05" db="EMBL/GenBank/DDBJ databases">
        <title>Complete genome sequence of toluene-degrading Gulosibacter sediminis strain ACHW.36C.</title>
        <authorList>
            <person name="Wai A.C."/>
            <person name="Lai G.K."/>
            <person name="Griffin S.D."/>
            <person name="Leung F.C."/>
        </authorList>
    </citation>
    <scope>NUCLEOTIDE SEQUENCE [LARGE SCALE GENOMIC DNA]</scope>
    <source>
        <strain evidence="10">ACHW.36C</strain>
    </source>
</reference>
<dbReference type="CDD" id="cd21157">
    <property type="entry name" value="PUA_G5K"/>
    <property type="match status" value="1"/>
</dbReference>
<dbReference type="PIRSF" id="PIRSF000729">
    <property type="entry name" value="GK"/>
    <property type="match status" value="1"/>
</dbReference>
<name>A0ABY4MZY7_9MICO</name>
<evidence type="ECO:0000256" key="8">
    <source>
        <dbReference type="HAMAP-Rule" id="MF_00456"/>
    </source>
</evidence>
<dbReference type="PROSITE" id="PS00902">
    <property type="entry name" value="GLUTAMATE_5_KINASE"/>
    <property type="match status" value="1"/>
</dbReference>
<dbReference type="PANTHER" id="PTHR43654:SF1">
    <property type="entry name" value="ISOPENTENYL PHOSPHATE KINASE"/>
    <property type="match status" value="1"/>
</dbReference>
<accession>A0ABY4MZY7</accession>
<keyword evidence="6 8" id="KW-0418">Kinase</keyword>
<comment type="function">
    <text evidence="8">Catalyzes the transfer of a phosphate group to glutamate to form L-glutamate 5-phosphate.</text>
</comment>